<reference evidence="1 2" key="1">
    <citation type="submission" date="2018-12" db="EMBL/GenBank/DDBJ databases">
        <authorList>
            <consortium name="Pathogen Informatics"/>
        </authorList>
    </citation>
    <scope>NUCLEOTIDE SEQUENCE [LARGE SCALE GENOMIC DNA]</scope>
    <source>
        <strain evidence="1 2">NCTC12227</strain>
    </source>
</reference>
<keyword evidence="2" id="KW-1185">Reference proteome</keyword>
<protein>
    <submittedName>
        <fullName evidence="1">Uncharacterized protein</fullName>
    </submittedName>
</protein>
<accession>A0A3S5BQR7</accession>
<evidence type="ECO:0000313" key="2">
    <source>
        <dbReference type="Proteomes" id="UP000268229"/>
    </source>
</evidence>
<dbReference type="Proteomes" id="UP000268229">
    <property type="component" value="Chromosome"/>
</dbReference>
<dbReference type="KEGG" id="nani:NCTC12227_02010"/>
<evidence type="ECO:0000313" key="1">
    <source>
        <dbReference type="EMBL" id="VEJ22224.1"/>
    </source>
</evidence>
<name>A0A3S5BQR7_9NEIS</name>
<gene>
    <name evidence="1" type="ORF">NCTC12227_02010</name>
</gene>
<dbReference type="EMBL" id="LR134516">
    <property type="protein sequence ID" value="VEJ22224.1"/>
    <property type="molecule type" value="Genomic_DNA"/>
</dbReference>
<dbReference type="AlphaFoldDB" id="A0A3S5BQR7"/>
<organism evidence="1 2">
    <name type="scientific">Neisseria animaloris</name>
    <dbReference type="NCBI Taxonomy" id="326522"/>
    <lineage>
        <taxon>Bacteria</taxon>
        <taxon>Pseudomonadati</taxon>
        <taxon>Pseudomonadota</taxon>
        <taxon>Betaproteobacteria</taxon>
        <taxon>Neisseriales</taxon>
        <taxon>Neisseriaceae</taxon>
        <taxon>Neisseria</taxon>
    </lineage>
</organism>
<sequence>MFAELTQETAITHRMFELSENPAENVNVFIGKPEQLGRK</sequence>
<proteinExistence type="predicted"/>